<evidence type="ECO:0000256" key="4">
    <source>
        <dbReference type="ARBA" id="ARBA00022630"/>
    </source>
</evidence>
<proteinExistence type="predicted"/>
<evidence type="ECO:0000256" key="11">
    <source>
        <dbReference type="SAM" id="MobiDB-lite"/>
    </source>
</evidence>
<evidence type="ECO:0000256" key="3">
    <source>
        <dbReference type="ARBA" id="ARBA00012604"/>
    </source>
</evidence>
<dbReference type="AlphaFoldDB" id="A0A9X4RCL3"/>
<dbReference type="CDD" id="cd06199">
    <property type="entry name" value="SiR"/>
    <property type="match status" value="1"/>
</dbReference>
<sequence length="403" mass="44251">MTHRSALTAIAEPAGRPPRRTPPAWNRKRPFAAALLGGRRLTGPASTKDVRHYTLDLAGSGLTFEVGDSVAVVPVNDPALVASLLMRLGLDGEEMLQPGGRGPRSADPVDRTLADVLTHDRELALPSLHLLRETATHPGGEQIEALLAAGDRQALDRWLWGRDVLDVFDLVPGLRPDAERLITLLHPLVHRAYSIASSPLAAAETLDLTVAGVAYRTGDRDHRGVCSSYLSDRIGPDRRCGAFMLPNKRFRLPADDLPVIMIGPGTGVAPFRAFLQERRLRGASGPNWLFFGDRNRAADFLYEDEFTEAAASGLLTRMDLAFSRDQAGKVYVQHRMRDHGRDLLAWLDAGAHLYVCGDAQRMAGDVDATLVDIVAEHAVSDRERAVEYVAALRREGRYHRDVY</sequence>
<dbReference type="Pfam" id="PF00667">
    <property type="entry name" value="FAD_binding_1"/>
    <property type="match status" value="1"/>
</dbReference>
<keyword evidence="4" id="KW-0285">Flavoprotein</keyword>
<feature type="region of interest" description="Disordered" evidence="11">
    <location>
        <begin position="1"/>
        <end position="26"/>
    </location>
</feature>
<gene>
    <name evidence="13" type="ORF">NVS88_05290</name>
</gene>
<comment type="cofactor">
    <cofactor evidence="1">
        <name>FMN</name>
        <dbReference type="ChEBI" id="CHEBI:58210"/>
    </cofactor>
</comment>
<evidence type="ECO:0000256" key="8">
    <source>
        <dbReference type="ARBA" id="ARBA00023002"/>
    </source>
</evidence>
<evidence type="ECO:0000256" key="7">
    <source>
        <dbReference type="ARBA" id="ARBA00022857"/>
    </source>
</evidence>
<dbReference type="InterPro" id="IPR017938">
    <property type="entry name" value="Riboflavin_synthase-like_b-brl"/>
</dbReference>
<dbReference type="InterPro" id="IPR003097">
    <property type="entry name" value="CysJ-like_FAD-binding"/>
</dbReference>
<evidence type="ECO:0000259" key="12">
    <source>
        <dbReference type="PROSITE" id="PS51384"/>
    </source>
</evidence>
<keyword evidence="9" id="KW-0028">Amino-acid biosynthesis</keyword>
<dbReference type="SUPFAM" id="SSF52343">
    <property type="entry name" value="Ferredoxin reductase-like, C-terminal NADP-linked domain"/>
    <property type="match status" value="1"/>
</dbReference>
<dbReference type="PANTHER" id="PTHR19384:SF128">
    <property type="entry name" value="NADPH OXIDOREDUCTASE A"/>
    <property type="match status" value="1"/>
</dbReference>
<dbReference type="SUPFAM" id="SSF63380">
    <property type="entry name" value="Riboflavin synthase domain-like"/>
    <property type="match status" value="1"/>
</dbReference>
<reference evidence="13" key="1">
    <citation type="submission" date="2022-08" db="EMBL/GenBank/DDBJ databases">
        <title>Genome analysis of Corynebacteriales strain.</title>
        <authorList>
            <person name="Lee S.D."/>
        </authorList>
    </citation>
    <scope>NUCLEOTIDE SEQUENCE</scope>
    <source>
        <strain evidence="13">D3-21</strain>
    </source>
</reference>
<dbReference type="Gene3D" id="1.20.990.10">
    <property type="entry name" value="NADPH-cytochrome p450 Reductase, Chain A, domain 3"/>
    <property type="match status" value="1"/>
</dbReference>
<dbReference type="EMBL" id="JANRHA010000002">
    <property type="protein sequence ID" value="MDG3013970.1"/>
    <property type="molecule type" value="Genomic_DNA"/>
</dbReference>
<comment type="catalytic activity">
    <reaction evidence="10">
        <text>hydrogen sulfide + 3 NADP(+) + 3 H2O = sulfite + 3 NADPH + 4 H(+)</text>
        <dbReference type="Rhea" id="RHEA:13801"/>
        <dbReference type="ChEBI" id="CHEBI:15377"/>
        <dbReference type="ChEBI" id="CHEBI:15378"/>
        <dbReference type="ChEBI" id="CHEBI:17359"/>
        <dbReference type="ChEBI" id="CHEBI:29919"/>
        <dbReference type="ChEBI" id="CHEBI:57783"/>
        <dbReference type="ChEBI" id="CHEBI:58349"/>
        <dbReference type="EC" id="1.8.1.2"/>
    </reaction>
</comment>
<comment type="cofactor">
    <cofactor evidence="2">
        <name>FAD</name>
        <dbReference type="ChEBI" id="CHEBI:57692"/>
    </cofactor>
</comment>
<dbReference type="RefSeq" id="WP_332519370.1">
    <property type="nucleotide sequence ID" value="NZ_JANRHA010000002.1"/>
</dbReference>
<protein>
    <recommendedName>
        <fullName evidence="3">assimilatory sulfite reductase (NADPH)</fullName>
        <ecNumber evidence="3">1.8.1.2</ecNumber>
    </recommendedName>
</protein>
<dbReference type="GO" id="GO:0010181">
    <property type="term" value="F:FMN binding"/>
    <property type="evidence" value="ECO:0007669"/>
    <property type="project" value="TreeGrafter"/>
</dbReference>
<dbReference type="InterPro" id="IPR023173">
    <property type="entry name" value="NADPH_Cyt_P450_Rdtase_alpha"/>
</dbReference>
<dbReference type="EC" id="1.8.1.2" evidence="3"/>
<accession>A0A9X4RCL3</accession>
<dbReference type="InterPro" id="IPR017927">
    <property type="entry name" value="FAD-bd_FR_type"/>
</dbReference>
<evidence type="ECO:0000256" key="6">
    <source>
        <dbReference type="ARBA" id="ARBA00022827"/>
    </source>
</evidence>
<dbReference type="InterPro" id="IPR001709">
    <property type="entry name" value="Flavoprot_Pyr_Nucl_cyt_Rdtase"/>
</dbReference>
<dbReference type="PROSITE" id="PS51384">
    <property type="entry name" value="FAD_FR"/>
    <property type="match status" value="1"/>
</dbReference>
<comment type="caution">
    <text evidence="13">The sequence shown here is derived from an EMBL/GenBank/DDBJ whole genome shotgun (WGS) entry which is preliminary data.</text>
</comment>
<dbReference type="Gene3D" id="3.40.50.80">
    <property type="entry name" value="Nucleotide-binding domain of ferredoxin-NADP reductase (FNR) module"/>
    <property type="match status" value="1"/>
</dbReference>
<organism evidence="13 14">
    <name type="scientific">Speluncibacter jeojiensis</name>
    <dbReference type="NCBI Taxonomy" id="2710754"/>
    <lineage>
        <taxon>Bacteria</taxon>
        <taxon>Bacillati</taxon>
        <taxon>Actinomycetota</taxon>
        <taxon>Actinomycetes</taxon>
        <taxon>Mycobacteriales</taxon>
        <taxon>Speluncibacteraceae</taxon>
        <taxon>Speluncibacter</taxon>
    </lineage>
</organism>
<evidence type="ECO:0000256" key="1">
    <source>
        <dbReference type="ARBA" id="ARBA00001917"/>
    </source>
</evidence>
<evidence type="ECO:0000313" key="14">
    <source>
        <dbReference type="Proteomes" id="UP001152755"/>
    </source>
</evidence>
<evidence type="ECO:0000313" key="13">
    <source>
        <dbReference type="EMBL" id="MDG3013970.1"/>
    </source>
</evidence>
<dbReference type="GO" id="GO:0004783">
    <property type="term" value="F:sulfite reductase (NADPH) activity"/>
    <property type="evidence" value="ECO:0007669"/>
    <property type="project" value="UniProtKB-EC"/>
</dbReference>
<keyword evidence="6" id="KW-0274">FAD</keyword>
<dbReference type="Proteomes" id="UP001152755">
    <property type="component" value="Unassembled WGS sequence"/>
</dbReference>
<evidence type="ECO:0000256" key="10">
    <source>
        <dbReference type="ARBA" id="ARBA00052219"/>
    </source>
</evidence>
<dbReference type="Gene3D" id="2.40.30.10">
    <property type="entry name" value="Translation factors"/>
    <property type="match status" value="1"/>
</dbReference>
<keyword evidence="7" id="KW-0521">NADP</keyword>
<dbReference type="InterPro" id="IPR039261">
    <property type="entry name" value="FNR_nucleotide-bd"/>
</dbReference>
<dbReference type="GO" id="GO:0019344">
    <property type="term" value="P:cysteine biosynthetic process"/>
    <property type="evidence" value="ECO:0007669"/>
    <property type="project" value="UniProtKB-KW"/>
</dbReference>
<name>A0A9X4RCL3_9ACTN</name>
<keyword evidence="5" id="KW-0288">FMN</keyword>
<dbReference type="PRINTS" id="PR00371">
    <property type="entry name" value="FPNCR"/>
</dbReference>
<dbReference type="FunFam" id="3.40.50.80:FF:000001">
    <property type="entry name" value="NADPH--cytochrome P450 reductase 1"/>
    <property type="match status" value="1"/>
</dbReference>
<evidence type="ECO:0000256" key="9">
    <source>
        <dbReference type="ARBA" id="ARBA00023192"/>
    </source>
</evidence>
<feature type="domain" description="FAD-binding FR-type" evidence="12">
    <location>
        <begin position="28"/>
        <end position="253"/>
    </location>
</feature>
<dbReference type="PANTHER" id="PTHR19384">
    <property type="entry name" value="NITRIC OXIDE SYNTHASE-RELATED"/>
    <property type="match status" value="1"/>
</dbReference>
<evidence type="ECO:0000256" key="5">
    <source>
        <dbReference type="ARBA" id="ARBA00022643"/>
    </source>
</evidence>
<keyword evidence="8" id="KW-0560">Oxidoreductase</keyword>
<keyword evidence="9" id="KW-0198">Cysteine biosynthesis</keyword>
<keyword evidence="14" id="KW-1185">Reference proteome</keyword>
<dbReference type="Pfam" id="PF00175">
    <property type="entry name" value="NAD_binding_1"/>
    <property type="match status" value="1"/>
</dbReference>
<dbReference type="GO" id="GO:0050660">
    <property type="term" value="F:flavin adenine dinucleotide binding"/>
    <property type="evidence" value="ECO:0007669"/>
    <property type="project" value="TreeGrafter"/>
</dbReference>
<evidence type="ECO:0000256" key="2">
    <source>
        <dbReference type="ARBA" id="ARBA00001974"/>
    </source>
</evidence>
<dbReference type="GO" id="GO:0005829">
    <property type="term" value="C:cytosol"/>
    <property type="evidence" value="ECO:0007669"/>
    <property type="project" value="TreeGrafter"/>
</dbReference>
<dbReference type="InterPro" id="IPR001433">
    <property type="entry name" value="OxRdtase_FAD/NAD-bd"/>
</dbReference>